<dbReference type="AlphaFoldDB" id="A0A4Y2VY47"/>
<evidence type="ECO:0000259" key="1">
    <source>
        <dbReference type="PROSITE" id="PS50879"/>
    </source>
</evidence>
<gene>
    <name evidence="2" type="ORF">AVEN_159147_1</name>
</gene>
<dbReference type="GO" id="GO:0004523">
    <property type="term" value="F:RNA-DNA hybrid ribonuclease activity"/>
    <property type="evidence" value="ECO:0007669"/>
    <property type="project" value="InterPro"/>
</dbReference>
<dbReference type="Proteomes" id="UP000499080">
    <property type="component" value="Unassembled WGS sequence"/>
</dbReference>
<dbReference type="PROSITE" id="PS50879">
    <property type="entry name" value="RNASE_H_1"/>
    <property type="match status" value="1"/>
</dbReference>
<dbReference type="InterPro" id="IPR036397">
    <property type="entry name" value="RNaseH_sf"/>
</dbReference>
<name>A0A4Y2VY47_ARAVE</name>
<dbReference type="SUPFAM" id="SSF53098">
    <property type="entry name" value="Ribonuclease H-like"/>
    <property type="match status" value="1"/>
</dbReference>
<dbReference type="EMBL" id="BGPR01052421">
    <property type="protein sequence ID" value="GBO29258.1"/>
    <property type="molecule type" value="Genomic_DNA"/>
</dbReference>
<proteinExistence type="predicted"/>
<reference evidence="2 3" key="1">
    <citation type="journal article" date="2019" name="Sci. Rep.">
        <title>Orb-weaving spider Araneus ventricosus genome elucidates the spidroin gene catalogue.</title>
        <authorList>
            <person name="Kono N."/>
            <person name="Nakamura H."/>
            <person name="Ohtoshi R."/>
            <person name="Moran D.A.P."/>
            <person name="Shinohara A."/>
            <person name="Yoshida Y."/>
            <person name="Fujiwara M."/>
            <person name="Mori M."/>
            <person name="Tomita M."/>
            <person name="Arakawa K."/>
        </authorList>
    </citation>
    <scope>NUCLEOTIDE SEQUENCE [LARGE SCALE GENOMIC DNA]</scope>
</reference>
<comment type="caution">
    <text evidence="2">The sequence shown here is derived from an EMBL/GenBank/DDBJ whole genome shotgun (WGS) entry which is preliminary data.</text>
</comment>
<dbReference type="InterPro" id="IPR002156">
    <property type="entry name" value="RNaseH_domain"/>
</dbReference>
<accession>A0A4Y2VY47</accession>
<evidence type="ECO:0000313" key="2">
    <source>
        <dbReference type="EMBL" id="GBO29258.1"/>
    </source>
</evidence>
<dbReference type="CDD" id="cd09276">
    <property type="entry name" value="Rnase_HI_RT_non_LTR"/>
    <property type="match status" value="1"/>
</dbReference>
<dbReference type="InterPro" id="IPR012337">
    <property type="entry name" value="RNaseH-like_sf"/>
</dbReference>
<dbReference type="Gene3D" id="3.30.420.10">
    <property type="entry name" value="Ribonuclease H-like superfamily/Ribonuclease H"/>
    <property type="match status" value="1"/>
</dbReference>
<sequence length="176" mass="19624">MALLYGAGVWGEVFTVEQIERLQTVQRVFLVKFTEAYRMTSTQALNVLAEIPLETRVLNIESQVPGSRFEVFTDGSKNDSEAGLAVCILEHEEPYEIFKFKLGVNNTVFQAELVAIDFAVRWALGEKIKINIITDSQSSIEALQSSRSRSEVVIRAKENFNLAGGTYWASLGEGAR</sequence>
<dbReference type="Pfam" id="PF00075">
    <property type="entry name" value="RNase_H"/>
    <property type="match status" value="1"/>
</dbReference>
<evidence type="ECO:0000313" key="3">
    <source>
        <dbReference type="Proteomes" id="UP000499080"/>
    </source>
</evidence>
<feature type="domain" description="RNase H type-1" evidence="1">
    <location>
        <begin position="65"/>
        <end position="176"/>
    </location>
</feature>
<organism evidence="2 3">
    <name type="scientific">Araneus ventricosus</name>
    <name type="common">Orbweaver spider</name>
    <name type="synonym">Epeira ventricosa</name>
    <dbReference type="NCBI Taxonomy" id="182803"/>
    <lineage>
        <taxon>Eukaryota</taxon>
        <taxon>Metazoa</taxon>
        <taxon>Ecdysozoa</taxon>
        <taxon>Arthropoda</taxon>
        <taxon>Chelicerata</taxon>
        <taxon>Arachnida</taxon>
        <taxon>Araneae</taxon>
        <taxon>Araneomorphae</taxon>
        <taxon>Entelegynae</taxon>
        <taxon>Araneoidea</taxon>
        <taxon>Araneidae</taxon>
        <taxon>Araneus</taxon>
    </lineage>
</organism>
<feature type="non-terminal residue" evidence="2">
    <location>
        <position position="176"/>
    </location>
</feature>
<dbReference type="GO" id="GO:0003676">
    <property type="term" value="F:nucleic acid binding"/>
    <property type="evidence" value="ECO:0007669"/>
    <property type="project" value="InterPro"/>
</dbReference>
<protein>
    <recommendedName>
        <fullName evidence="1">RNase H type-1 domain-containing protein</fullName>
    </recommendedName>
</protein>
<keyword evidence="3" id="KW-1185">Reference proteome</keyword>
<dbReference type="OrthoDB" id="411871at2759"/>